<gene>
    <name evidence="1" type="ORF">PCOR1329_LOCUS183</name>
</gene>
<comment type="caution">
    <text evidence="1">The sequence shown here is derived from an EMBL/GenBank/DDBJ whole genome shotgun (WGS) entry which is preliminary data.</text>
</comment>
<evidence type="ECO:0000313" key="1">
    <source>
        <dbReference type="EMBL" id="CAK0788245.1"/>
    </source>
</evidence>
<name>A0ABN9PAM8_9DINO</name>
<organism evidence="1 2">
    <name type="scientific">Prorocentrum cordatum</name>
    <dbReference type="NCBI Taxonomy" id="2364126"/>
    <lineage>
        <taxon>Eukaryota</taxon>
        <taxon>Sar</taxon>
        <taxon>Alveolata</taxon>
        <taxon>Dinophyceae</taxon>
        <taxon>Prorocentrales</taxon>
        <taxon>Prorocentraceae</taxon>
        <taxon>Prorocentrum</taxon>
    </lineage>
</organism>
<sequence length="103" mass="10680">MRFAPRAAFCGPWSAAAAAASRQLEPTARQEEQCVRCWAEHRSGQAAGSDGRYSSSASGRAAVASAASAWTDGDGIASGFLFRPFSATSSCIPSVSKCVIFSL</sequence>
<dbReference type="Proteomes" id="UP001189429">
    <property type="component" value="Unassembled WGS sequence"/>
</dbReference>
<reference evidence="1" key="1">
    <citation type="submission" date="2023-10" db="EMBL/GenBank/DDBJ databases">
        <authorList>
            <person name="Chen Y."/>
            <person name="Shah S."/>
            <person name="Dougan E. K."/>
            <person name="Thang M."/>
            <person name="Chan C."/>
        </authorList>
    </citation>
    <scope>NUCLEOTIDE SEQUENCE [LARGE SCALE GENOMIC DNA]</scope>
</reference>
<accession>A0ABN9PAM8</accession>
<dbReference type="EMBL" id="CAUYUJ010000015">
    <property type="protein sequence ID" value="CAK0788245.1"/>
    <property type="molecule type" value="Genomic_DNA"/>
</dbReference>
<protein>
    <recommendedName>
        <fullName evidence="3">Secreted protein</fullName>
    </recommendedName>
</protein>
<keyword evidence="2" id="KW-1185">Reference proteome</keyword>
<proteinExistence type="predicted"/>
<evidence type="ECO:0008006" key="3">
    <source>
        <dbReference type="Google" id="ProtNLM"/>
    </source>
</evidence>
<evidence type="ECO:0000313" key="2">
    <source>
        <dbReference type="Proteomes" id="UP001189429"/>
    </source>
</evidence>